<comment type="caution">
    <text evidence="3">The sequence shown here is derived from an EMBL/GenBank/DDBJ whole genome shotgun (WGS) entry which is preliminary data.</text>
</comment>
<accession>A0A917E964</accession>
<dbReference type="Gene3D" id="3.10.129.10">
    <property type="entry name" value="Hotdog Thioesterase"/>
    <property type="match status" value="1"/>
</dbReference>
<evidence type="ECO:0000313" key="3">
    <source>
        <dbReference type="EMBL" id="GGE11622.1"/>
    </source>
</evidence>
<dbReference type="GO" id="GO:0061522">
    <property type="term" value="F:1,4-dihydroxy-2-naphthoyl-CoA thioesterase activity"/>
    <property type="evidence" value="ECO:0007669"/>
    <property type="project" value="TreeGrafter"/>
</dbReference>
<feature type="domain" description="Thioesterase" evidence="2">
    <location>
        <begin position="65"/>
        <end position="140"/>
    </location>
</feature>
<sequence>MSDLPPSDLPRPVLDLAARQRRFVQRFLDGVPHLNLLGITFDSYGPDWAQLQMPYAPQQVADPDYGIIASGAIFTLMDSAAGFSINLALGEFLPIATIDLRMDYLRAPALRATVSGRATCYRLTRQIAFVRGIAHDGDPADPIANMAGTFMLNRPEKAVA</sequence>
<dbReference type="GO" id="GO:0005829">
    <property type="term" value="C:cytosol"/>
    <property type="evidence" value="ECO:0007669"/>
    <property type="project" value="TreeGrafter"/>
</dbReference>
<dbReference type="SUPFAM" id="SSF54637">
    <property type="entry name" value="Thioesterase/thiol ester dehydrase-isomerase"/>
    <property type="match status" value="1"/>
</dbReference>
<dbReference type="InterPro" id="IPR029069">
    <property type="entry name" value="HotDog_dom_sf"/>
</dbReference>
<dbReference type="PANTHER" id="PTHR43240">
    <property type="entry name" value="1,4-DIHYDROXY-2-NAPHTHOYL-COA THIOESTERASE 1"/>
    <property type="match status" value="1"/>
</dbReference>
<dbReference type="NCBIfam" id="TIGR00369">
    <property type="entry name" value="unchar_dom_1"/>
    <property type="match status" value="1"/>
</dbReference>
<evidence type="ECO:0000256" key="1">
    <source>
        <dbReference type="ARBA" id="ARBA00022801"/>
    </source>
</evidence>
<gene>
    <name evidence="3" type="ORF">GCM10011529_17430</name>
</gene>
<evidence type="ECO:0000313" key="4">
    <source>
        <dbReference type="Proteomes" id="UP000635071"/>
    </source>
</evidence>
<name>A0A917E964_9SPHN</name>
<proteinExistence type="predicted"/>
<dbReference type="AlphaFoldDB" id="A0A917E964"/>
<dbReference type="Proteomes" id="UP000635071">
    <property type="component" value="Unassembled WGS sequence"/>
</dbReference>
<keyword evidence="4" id="KW-1185">Reference proteome</keyword>
<dbReference type="Pfam" id="PF03061">
    <property type="entry name" value="4HBT"/>
    <property type="match status" value="1"/>
</dbReference>
<dbReference type="RefSeq" id="WP_188762558.1">
    <property type="nucleotide sequence ID" value="NZ_BMJM01000005.1"/>
</dbReference>
<reference evidence="3" key="1">
    <citation type="journal article" date="2014" name="Int. J. Syst. Evol. Microbiol.">
        <title>Complete genome sequence of Corynebacterium casei LMG S-19264T (=DSM 44701T), isolated from a smear-ripened cheese.</title>
        <authorList>
            <consortium name="US DOE Joint Genome Institute (JGI-PGF)"/>
            <person name="Walter F."/>
            <person name="Albersmeier A."/>
            <person name="Kalinowski J."/>
            <person name="Ruckert C."/>
        </authorList>
    </citation>
    <scope>NUCLEOTIDE SEQUENCE</scope>
    <source>
        <strain evidence="3">CGMCC 1.15519</strain>
    </source>
</reference>
<evidence type="ECO:0000259" key="2">
    <source>
        <dbReference type="Pfam" id="PF03061"/>
    </source>
</evidence>
<dbReference type="EMBL" id="BMJM01000005">
    <property type="protein sequence ID" value="GGE11622.1"/>
    <property type="molecule type" value="Genomic_DNA"/>
</dbReference>
<dbReference type="InterPro" id="IPR003736">
    <property type="entry name" value="PAAI_dom"/>
</dbReference>
<dbReference type="CDD" id="cd03443">
    <property type="entry name" value="PaaI_thioesterase"/>
    <property type="match status" value="1"/>
</dbReference>
<protein>
    <recommendedName>
        <fullName evidence="2">Thioesterase domain-containing protein</fullName>
    </recommendedName>
</protein>
<dbReference type="PANTHER" id="PTHR43240:SF7">
    <property type="entry name" value="BLR7284 PROTEIN"/>
    <property type="match status" value="1"/>
</dbReference>
<reference evidence="3" key="2">
    <citation type="submission" date="2020-09" db="EMBL/GenBank/DDBJ databases">
        <authorList>
            <person name="Sun Q."/>
            <person name="Zhou Y."/>
        </authorList>
    </citation>
    <scope>NUCLEOTIDE SEQUENCE</scope>
    <source>
        <strain evidence="3">CGMCC 1.15519</strain>
    </source>
</reference>
<keyword evidence="1" id="KW-0378">Hydrolase</keyword>
<organism evidence="3 4">
    <name type="scientific">Sandarakinorhabdus glacialis</name>
    <dbReference type="NCBI Taxonomy" id="1614636"/>
    <lineage>
        <taxon>Bacteria</taxon>
        <taxon>Pseudomonadati</taxon>
        <taxon>Pseudomonadota</taxon>
        <taxon>Alphaproteobacteria</taxon>
        <taxon>Sphingomonadales</taxon>
        <taxon>Sphingosinicellaceae</taxon>
        <taxon>Sandarakinorhabdus</taxon>
    </lineage>
</organism>
<dbReference type="InterPro" id="IPR006683">
    <property type="entry name" value="Thioestr_dom"/>
</dbReference>